<evidence type="ECO:0000256" key="1">
    <source>
        <dbReference type="ARBA" id="ARBA00022553"/>
    </source>
</evidence>
<dbReference type="InterPro" id="IPR008201">
    <property type="entry name" value="HepT-like"/>
</dbReference>
<organism evidence="6 7">
    <name type="scientific">Candidatus Pullichristensenella stercorigallinarum</name>
    <dbReference type="NCBI Taxonomy" id="2840909"/>
    <lineage>
        <taxon>Bacteria</taxon>
        <taxon>Bacillati</taxon>
        <taxon>Bacillota</taxon>
        <taxon>Clostridia</taxon>
        <taxon>Candidatus Pullichristensenella</taxon>
    </lineage>
</organism>
<sequence length="116" mass="13496">MPVDMRLMLEKMVRHCENAEKYARGLSYDEFVQNELYLTFAIFSLSQLGELATVLDNRTDCRNRFPDLPWTAMKSLRNNIVHDYDGLRLNVIWATICEDLPALKVQLTNILSQSEI</sequence>
<keyword evidence="4" id="KW-0547">Nucleotide-binding</keyword>
<reference evidence="6" key="1">
    <citation type="submission" date="2020-10" db="EMBL/GenBank/DDBJ databases">
        <authorList>
            <person name="Gilroy R."/>
        </authorList>
    </citation>
    <scope>NUCLEOTIDE SEQUENCE</scope>
    <source>
        <strain evidence="6">ChiSjej6B24-2974</strain>
    </source>
</reference>
<dbReference type="InterPro" id="IPR051813">
    <property type="entry name" value="HepT_RNase_toxin"/>
</dbReference>
<evidence type="ECO:0000256" key="2">
    <source>
        <dbReference type="ARBA" id="ARBA00022649"/>
    </source>
</evidence>
<evidence type="ECO:0000256" key="4">
    <source>
        <dbReference type="ARBA" id="ARBA00022741"/>
    </source>
</evidence>
<evidence type="ECO:0000256" key="5">
    <source>
        <dbReference type="ARBA" id="ARBA00022801"/>
    </source>
</evidence>
<keyword evidence="2" id="KW-1277">Toxin-antitoxin system</keyword>
<dbReference type="GO" id="GO:0000166">
    <property type="term" value="F:nucleotide binding"/>
    <property type="evidence" value="ECO:0007669"/>
    <property type="project" value="UniProtKB-KW"/>
</dbReference>
<accession>A0A9D0ZJM8</accession>
<keyword evidence="1" id="KW-0597">Phosphoprotein</keyword>
<evidence type="ECO:0000313" key="6">
    <source>
        <dbReference type="EMBL" id="HIQ81610.1"/>
    </source>
</evidence>
<proteinExistence type="predicted"/>
<name>A0A9D0ZJM8_9FIRM</name>
<dbReference type="GO" id="GO:0004540">
    <property type="term" value="F:RNA nuclease activity"/>
    <property type="evidence" value="ECO:0007669"/>
    <property type="project" value="InterPro"/>
</dbReference>
<dbReference type="Pfam" id="PF01934">
    <property type="entry name" value="HepT-like"/>
    <property type="match status" value="1"/>
</dbReference>
<gene>
    <name evidence="6" type="ORF">IAA52_00750</name>
</gene>
<dbReference type="PANTHER" id="PTHR34139:SF1">
    <property type="entry name" value="RNASE MJ1380-RELATED"/>
    <property type="match status" value="1"/>
</dbReference>
<dbReference type="PANTHER" id="PTHR34139">
    <property type="entry name" value="UPF0331 PROTEIN MJ0127"/>
    <property type="match status" value="1"/>
</dbReference>
<evidence type="ECO:0000256" key="3">
    <source>
        <dbReference type="ARBA" id="ARBA00022722"/>
    </source>
</evidence>
<dbReference type="EMBL" id="DVFZ01000010">
    <property type="protein sequence ID" value="HIQ81610.1"/>
    <property type="molecule type" value="Genomic_DNA"/>
</dbReference>
<dbReference type="Proteomes" id="UP000824260">
    <property type="component" value="Unassembled WGS sequence"/>
</dbReference>
<keyword evidence="5" id="KW-0378">Hydrolase</keyword>
<dbReference type="GO" id="GO:0016787">
    <property type="term" value="F:hydrolase activity"/>
    <property type="evidence" value="ECO:0007669"/>
    <property type="project" value="UniProtKB-KW"/>
</dbReference>
<reference evidence="6" key="2">
    <citation type="journal article" date="2021" name="PeerJ">
        <title>Extensive microbial diversity within the chicken gut microbiome revealed by metagenomics and culture.</title>
        <authorList>
            <person name="Gilroy R."/>
            <person name="Ravi A."/>
            <person name="Getino M."/>
            <person name="Pursley I."/>
            <person name="Horton D.L."/>
            <person name="Alikhan N.F."/>
            <person name="Baker D."/>
            <person name="Gharbi K."/>
            <person name="Hall N."/>
            <person name="Watson M."/>
            <person name="Adriaenssens E.M."/>
            <person name="Foster-Nyarko E."/>
            <person name="Jarju S."/>
            <person name="Secka A."/>
            <person name="Antonio M."/>
            <person name="Oren A."/>
            <person name="Chaudhuri R.R."/>
            <person name="La Ragione R."/>
            <person name="Hildebrand F."/>
            <person name="Pallen M.J."/>
        </authorList>
    </citation>
    <scope>NUCLEOTIDE SEQUENCE</scope>
    <source>
        <strain evidence="6">ChiSjej6B24-2974</strain>
    </source>
</reference>
<dbReference type="AlphaFoldDB" id="A0A9D0ZJM8"/>
<comment type="caution">
    <text evidence="6">The sequence shown here is derived from an EMBL/GenBank/DDBJ whole genome shotgun (WGS) entry which is preliminary data.</text>
</comment>
<protein>
    <submittedName>
        <fullName evidence="6">DUF86 domain-containing protein</fullName>
    </submittedName>
</protein>
<dbReference type="GO" id="GO:0110001">
    <property type="term" value="C:toxin-antitoxin complex"/>
    <property type="evidence" value="ECO:0007669"/>
    <property type="project" value="InterPro"/>
</dbReference>
<evidence type="ECO:0000313" key="7">
    <source>
        <dbReference type="Proteomes" id="UP000824260"/>
    </source>
</evidence>
<keyword evidence="3" id="KW-0540">Nuclease</keyword>